<reference evidence="2" key="2">
    <citation type="submission" date="2022-10" db="EMBL/GenBank/DDBJ databases">
        <authorList>
            <consortium name="ENA_rothamsted_submissions"/>
            <consortium name="culmorum"/>
            <person name="King R."/>
        </authorList>
    </citation>
    <scope>NUCLEOTIDE SEQUENCE</scope>
</reference>
<keyword evidence="3" id="KW-1185">Reference proteome</keyword>
<organism evidence="2 3">
    <name type="scientific">Phaedon cochleariae</name>
    <name type="common">Mustard beetle</name>
    <dbReference type="NCBI Taxonomy" id="80249"/>
    <lineage>
        <taxon>Eukaryota</taxon>
        <taxon>Metazoa</taxon>
        <taxon>Ecdysozoa</taxon>
        <taxon>Arthropoda</taxon>
        <taxon>Hexapoda</taxon>
        <taxon>Insecta</taxon>
        <taxon>Pterygota</taxon>
        <taxon>Neoptera</taxon>
        <taxon>Endopterygota</taxon>
        <taxon>Coleoptera</taxon>
        <taxon>Polyphaga</taxon>
        <taxon>Cucujiformia</taxon>
        <taxon>Chrysomeloidea</taxon>
        <taxon>Chrysomelidae</taxon>
        <taxon>Chrysomelinae</taxon>
        <taxon>Chrysomelini</taxon>
        <taxon>Phaedon</taxon>
    </lineage>
</organism>
<reference evidence="2" key="1">
    <citation type="submission" date="2022-01" db="EMBL/GenBank/DDBJ databases">
        <authorList>
            <person name="King R."/>
        </authorList>
    </citation>
    <scope>NUCLEOTIDE SEQUENCE</scope>
</reference>
<evidence type="ECO:0000313" key="2">
    <source>
        <dbReference type="EMBL" id="CAG9816434.1"/>
    </source>
</evidence>
<dbReference type="AlphaFoldDB" id="A0A9N9SGQ4"/>
<accession>A0A9N9SGQ4</accession>
<dbReference type="Proteomes" id="UP001153737">
    <property type="component" value="Chromosome 14"/>
</dbReference>
<sequence>MSNRKKFYDPSDNALTAKNIYCIGTLRSDRIEKAPLTDLKKQKRGTSHVLRETKTNLVLIRWHDNSQGTIGTNYYVENGAYASPKDSAKNGQKKKRNV</sequence>
<dbReference type="OrthoDB" id="6766487at2759"/>
<feature type="domain" description="PiggyBac transposable element-derived protein" evidence="1">
    <location>
        <begin position="14"/>
        <end position="86"/>
    </location>
</feature>
<dbReference type="EMBL" id="OU896720">
    <property type="protein sequence ID" value="CAG9816434.1"/>
    <property type="molecule type" value="Genomic_DNA"/>
</dbReference>
<protein>
    <recommendedName>
        <fullName evidence="1">PiggyBac transposable element-derived protein domain-containing protein</fullName>
    </recommendedName>
</protein>
<dbReference type="Pfam" id="PF13843">
    <property type="entry name" value="DDE_Tnp_1_7"/>
    <property type="match status" value="1"/>
</dbReference>
<name>A0A9N9SGQ4_PHACE</name>
<gene>
    <name evidence="2" type="ORF">PHAECO_LOCUS4421</name>
</gene>
<evidence type="ECO:0000313" key="3">
    <source>
        <dbReference type="Proteomes" id="UP001153737"/>
    </source>
</evidence>
<dbReference type="InterPro" id="IPR029526">
    <property type="entry name" value="PGBD"/>
</dbReference>
<proteinExistence type="predicted"/>
<evidence type="ECO:0000259" key="1">
    <source>
        <dbReference type="Pfam" id="PF13843"/>
    </source>
</evidence>